<evidence type="ECO:0000259" key="8">
    <source>
        <dbReference type="SMART" id="SM00916"/>
    </source>
</evidence>
<dbReference type="InterPro" id="IPR036249">
    <property type="entry name" value="Thioredoxin-like_sf"/>
</dbReference>
<sequence length="172" mass="19895">MPFLKGVAPIRRTLQYLESSKFILKDRVRILSINYTSIGEHNQGARDFVFWDVPQLQYKNPTVQVVTFKNLTPSPFITCYLDNGEEIILDIDGNTKDEIEQRLKRVICKTESDVSIDAFKHMDPNDHPAHFGRYCSRHCICEVPGQIPCPAVVPVPKSWRGKYRFQKPDELE</sequence>
<dbReference type="InterPro" id="IPR040049">
    <property type="entry name" value="Ribosomal_mS25/mL61"/>
</dbReference>
<dbReference type="Gene3D" id="3.40.30.10">
    <property type="entry name" value="Glutaredoxin"/>
    <property type="match status" value="1"/>
</dbReference>
<dbReference type="GO" id="GO:0003735">
    <property type="term" value="F:structural constituent of ribosome"/>
    <property type="evidence" value="ECO:0007669"/>
    <property type="project" value="InterPro"/>
</dbReference>
<proteinExistence type="inferred from homology"/>
<gene>
    <name evidence="9" type="primary">EOG090X0FQ5</name>
</gene>
<evidence type="ECO:0000313" key="9">
    <source>
        <dbReference type="EMBL" id="CAG4645875.1"/>
    </source>
</evidence>
<dbReference type="GO" id="GO:1990904">
    <property type="term" value="C:ribonucleoprotein complex"/>
    <property type="evidence" value="ECO:0007669"/>
    <property type="project" value="UniProtKB-KW"/>
</dbReference>
<name>A0A9N6ZFT5_9CRUS</name>
<dbReference type="EMBL" id="OC989220">
    <property type="protein sequence ID" value="CAG4645875.1"/>
    <property type="molecule type" value="Genomic_DNA"/>
</dbReference>
<organism evidence="9">
    <name type="scientific">Lynceus sp. MCZ IZ 141354</name>
    <dbReference type="NCBI Taxonomy" id="1930659"/>
    <lineage>
        <taxon>Eukaryota</taxon>
        <taxon>Metazoa</taxon>
        <taxon>Ecdysozoa</taxon>
        <taxon>Arthropoda</taxon>
        <taxon>Crustacea</taxon>
        <taxon>Branchiopoda</taxon>
        <taxon>Diplostraca</taxon>
        <taxon>Laevicaudata</taxon>
        <taxon>Lynceidae</taxon>
        <taxon>Lynceus</taxon>
    </lineage>
</organism>
<evidence type="ECO:0000256" key="4">
    <source>
        <dbReference type="ARBA" id="ARBA00023128"/>
    </source>
</evidence>
<evidence type="ECO:0000256" key="2">
    <source>
        <dbReference type="ARBA" id="ARBA00008046"/>
    </source>
</evidence>
<dbReference type="PANTHER" id="PTHR13274:SF2">
    <property type="entry name" value="SMALL RIBOSOMAL SUBUNIT PROTEIN MS25"/>
    <property type="match status" value="1"/>
</dbReference>
<reference evidence="9" key="1">
    <citation type="submission" date="2021-04" db="EMBL/GenBank/DDBJ databases">
        <authorList>
            <person name="Cornetti L."/>
        </authorList>
    </citation>
    <scope>NUCLEOTIDE SEQUENCE</scope>
</reference>
<accession>A0A9N6ZFT5</accession>
<protein>
    <recommendedName>
        <fullName evidence="6">Small ribosomal subunit protein mS25</fullName>
    </recommendedName>
    <alternativeName>
        <fullName evidence="7">28S ribosomal protein S25, mitochondrial</fullName>
    </alternativeName>
</protein>
<comment type="subcellular location">
    <subcellularLocation>
        <location evidence="1">Mitochondrion</location>
    </subcellularLocation>
</comment>
<dbReference type="InterPro" id="IPR007741">
    <property type="entry name" value="Ribosomal_mL43/mS25/NADH_DH"/>
</dbReference>
<keyword evidence="3" id="KW-0689">Ribosomal protein</keyword>
<evidence type="ECO:0000256" key="7">
    <source>
        <dbReference type="ARBA" id="ARBA00035369"/>
    </source>
</evidence>
<evidence type="ECO:0000256" key="6">
    <source>
        <dbReference type="ARBA" id="ARBA00035139"/>
    </source>
</evidence>
<dbReference type="PANTHER" id="PTHR13274">
    <property type="entry name" value="MITOCHONDRIAL RIBOSOMAL PROTEIN S25"/>
    <property type="match status" value="1"/>
</dbReference>
<comment type="similarity">
    <text evidence="2">Belongs to the mitochondrion-specific ribosomal protein mS25 family.</text>
</comment>
<dbReference type="SMART" id="SM00916">
    <property type="entry name" value="L51_S25_CI-B8"/>
    <property type="match status" value="1"/>
</dbReference>
<evidence type="ECO:0000256" key="5">
    <source>
        <dbReference type="ARBA" id="ARBA00023274"/>
    </source>
</evidence>
<evidence type="ECO:0000256" key="1">
    <source>
        <dbReference type="ARBA" id="ARBA00004173"/>
    </source>
</evidence>
<dbReference type="SUPFAM" id="SSF52833">
    <property type="entry name" value="Thioredoxin-like"/>
    <property type="match status" value="1"/>
</dbReference>
<evidence type="ECO:0000256" key="3">
    <source>
        <dbReference type="ARBA" id="ARBA00022980"/>
    </source>
</evidence>
<dbReference type="GO" id="GO:0005840">
    <property type="term" value="C:ribosome"/>
    <property type="evidence" value="ECO:0007669"/>
    <property type="project" value="UniProtKB-KW"/>
</dbReference>
<dbReference type="GO" id="GO:0005739">
    <property type="term" value="C:mitochondrion"/>
    <property type="evidence" value="ECO:0007669"/>
    <property type="project" value="UniProtKB-SubCell"/>
</dbReference>
<dbReference type="Pfam" id="PF05047">
    <property type="entry name" value="L51_S25_CI-B8"/>
    <property type="match status" value="1"/>
</dbReference>
<feature type="domain" description="Ribosomal protein/NADH dehydrogenase" evidence="8">
    <location>
        <begin position="37"/>
        <end position="110"/>
    </location>
</feature>
<keyword evidence="4" id="KW-0496">Mitochondrion</keyword>
<dbReference type="AlphaFoldDB" id="A0A9N6ZFT5"/>
<keyword evidence="5" id="KW-0687">Ribonucleoprotein</keyword>